<accession>A0A0F9S3D3</accession>
<organism evidence="1">
    <name type="scientific">marine sediment metagenome</name>
    <dbReference type="NCBI Taxonomy" id="412755"/>
    <lineage>
        <taxon>unclassified sequences</taxon>
        <taxon>metagenomes</taxon>
        <taxon>ecological metagenomes</taxon>
    </lineage>
</organism>
<sequence>MFKKIKEFFFRMIAKKVIDETTGIEVFEKSKTKIGVVIAGVAFLVDVVLPEFGVYWPISDKIIKIAELLGLSLTGYGLRDAQEKAALAAAKKTQ</sequence>
<name>A0A0F9S3D3_9ZZZZ</name>
<dbReference type="EMBL" id="LAZR01002935">
    <property type="protein sequence ID" value="KKN23828.1"/>
    <property type="molecule type" value="Genomic_DNA"/>
</dbReference>
<dbReference type="AlphaFoldDB" id="A0A0F9S3D3"/>
<comment type="caution">
    <text evidence="1">The sequence shown here is derived from an EMBL/GenBank/DDBJ whole genome shotgun (WGS) entry which is preliminary data.</text>
</comment>
<protein>
    <submittedName>
        <fullName evidence="1">Uncharacterized protein</fullName>
    </submittedName>
</protein>
<evidence type="ECO:0000313" key="1">
    <source>
        <dbReference type="EMBL" id="KKN23828.1"/>
    </source>
</evidence>
<gene>
    <name evidence="1" type="ORF">LCGC14_0901120</name>
</gene>
<reference evidence="1" key="1">
    <citation type="journal article" date="2015" name="Nature">
        <title>Complex archaea that bridge the gap between prokaryotes and eukaryotes.</title>
        <authorList>
            <person name="Spang A."/>
            <person name="Saw J.H."/>
            <person name="Jorgensen S.L."/>
            <person name="Zaremba-Niedzwiedzka K."/>
            <person name="Martijn J."/>
            <person name="Lind A.E."/>
            <person name="van Eijk R."/>
            <person name="Schleper C."/>
            <person name="Guy L."/>
            <person name="Ettema T.J."/>
        </authorList>
    </citation>
    <scope>NUCLEOTIDE SEQUENCE</scope>
</reference>
<proteinExistence type="predicted"/>